<proteinExistence type="predicted"/>
<evidence type="ECO:0000313" key="2">
    <source>
        <dbReference type="EMBL" id="SFL19014.1"/>
    </source>
</evidence>
<dbReference type="Proteomes" id="UP000198804">
    <property type="component" value="Unassembled WGS sequence"/>
</dbReference>
<dbReference type="GO" id="GO:0003677">
    <property type="term" value="F:DNA binding"/>
    <property type="evidence" value="ECO:0007669"/>
    <property type="project" value="InterPro"/>
</dbReference>
<name>A0A1I4FM92_9HYPH</name>
<dbReference type="InterPro" id="IPR010982">
    <property type="entry name" value="Lambda_DNA-bd_dom_sf"/>
</dbReference>
<dbReference type="Gene3D" id="1.10.10.2910">
    <property type="match status" value="1"/>
</dbReference>
<dbReference type="PROSITE" id="PS50943">
    <property type="entry name" value="HTH_CROC1"/>
    <property type="match status" value="1"/>
</dbReference>
<organism evidence="2 3">
    <name type="scientific">Methylorubrum salsuginis</name>
    <dbReference type="NCBI Taxonomy" id="414703"/>
    <lineage>
        <taxon>Bacteria</taxon>
        <taxon>Pseudomonadati</taxon>
        <taxon>Pseudomonadota</taxon>
        <taxon>Alphaproteobacteria</taxon>
        <taxon>Hyphomicrobiales</taxon>
        <taxon>Methylobacteriaceae</taxon>
        <taxon>Methylorubrum</taxon>
    </lineage>
</organism>
<accession>A0A1I4FM92</accession>
<dbReference type="Gene3D" id="1.10.260.40">
    <property type="entry name" value="lambda repressor-like DNA-binding domains"/>
    <property type="match status" value="1"/>
</dbReference>
<feature type="domain" description="HTH cro/C1-type" evidence="1">
    <location>
        <begin position="10"/>
        <end position="65"/>
    </location>
</feature>
<keyword evidence="3" id="KW-1185">Reference proteome</keyword>
<dbReference type="SUPFAM" id="SSF47413">
    <property type="entry name" value="lambda repressor-like DNA-binding domains"/>
    <property type="match status" value="1"/>
</dbReference>
<protein>
    <submittedName>
        <fullName evidence="2">Zn-dependent peptidase ImmA, M78 family</fullName>
    </submittedName>
</protein>
<reference evidence="3" key="1">
    <citation type="submission" date="2016-10" db="EMBL/GenBank/DDBJ databases">
        <authorList>
            <person name="Varghese N."/>
            <person name="Submissions S."/>
        </authorList>
    </citation>
    <scope>NUCLEOTIDE SEQUENCE [LARGE SCALE GENOMIC DNA]</scope>
    <source>
        <strain evidence="3">CGMCC 1.6474</strain>
    </source>
</reference>
<dbReference type="AlphaFoldDB" id="A0A1I4FM92"/>
<dbReference type="InterPro" id="IPR052345">
    <property type="entry name" value="Rad_response_metalloprotease"/>
</dbReference>
<gene>
    <name evidence="2" type="ORF">SAMN04488125_110118</name>
</gene>
<dbReference type="PANTHER" id="PTHR43236:SF1">
    <property type="entry name" value="BLL7220 PROTEIN"/>
    <property type="match status" value="1"/>
</dbReference>
<dbReference type="SMART" id="SM00530">
    <property type="entry name" value="HTH_XRE"/>
    <property type="match status" value="1"/>
</dbReference>
<sequence length="393" mass="43399">MNQNHIGQRVKALREARGMKQDDLKDLLGLNSRQIVSQIESGARRLSAGELVILLKHFDTTLDRITNPFLLTGKSAFSWRQRNVAQDQLSAFEELAGEWIGAYRALSDLSSTRVSKLLPNTRLTYTNAYEDAAHVGETVARQLELGDKPAFDLSSVMESKLGILVLMVDAINGISGAACQLPELDAVLINRNESFARRNSDLAHEFFHLLTWNVMRPAHVESSIATWEDVPRAHRTPTADRNQRIEQLADHFASGLLLPSWSLDRIGKPSGDAAQWLTEAAKFLGVSSRNLKWRLINSKRCPELASVQEGDLIAAGRAQIDGPRSEEKPLLFSRPFMKTIAAAIEQGHLSGQRAAALLRMERSAIGDLCDAYGVQRPVELGGRCVVDVETTSA</sequence>
<evidence type="ECO:0000313" key="3">
    <source>
        <dbReference type="Proteomes" id="UP000198804"/>
    </source>
</evidence>
<dbReference type="CDD" id="cd00093">
    <property type="entry name" value="HTH_XRE"/>
    <property type="match status" value="1"/>
</dbReference>
<dbReference type="EMBL" id="FOSV01000010">
    <property type="protein sequence ID" value="SFL19014.1"/>
    <property type="molecule type" value="Genomic_DNA"/>
</dbReference>
<dbReference type="InterPro" id="IPR001387">
    <property type="entry name" value="Cro/C1-type_HTH"/>
</dbReference>
<dbReference type="PANTHER" id="PTHR43236">
    <property type="entry name" value="ANTITOXIN HIGA1"/>
    <property type="match status" value="1"/>
</dbReference>
<evidence type="ECO:0000259" key="1">
    <source>
        <dbReference type="PROSITE" id="PS50943"/>
    </source>
</evidence>
<dbReference type="Pfam" id="PF01381">
    <property type="entry name" value="HTH_3"/>
    <property type="match status" value="1"/>
</dbReference>
<dbReference type="STRING" id="414703.SAMN04488125_110118"/>
<dbReference type="RefSeq" id="WP_165616463.1">
    <property type="nucleotide sequence ID" value="NZ_FOSV01000010.1"/>
</dbReference>